<feature type="compositionally biased region" description="Basic and acidic residues" evidence="1">
    <location>
        <begin position="49"/>
        <end position="58"/>
    </location>
</feature>
<evidence type="ECO:0000313" key="3">
    <source>
        <dbReference type="Proteomes" id="UP000265040"/>
    </source>
</evidence>
<dbReference type="InParanoid" id="A0A3Q1HMS8"/>
<accession>A0A3Q1HMS8</accession>
<dbReference type="AlphaFoldDB" id="A0A3Q1HMS8"/>
<evidence type="ECO:0000256" key="1">
    <source>
        <dbReference type="SAM" id="MobiDB-lite"/>
    </source>
</evidence>
<reference evidence="2" key="2">
    <citation type="submission" date="2025-08" db="UniProtKB">
        <authorList>
            <consortium name="Ensembl"/>
        </authorList>
    </citation>
    <scope>IDENTIFICATION</scope>
</reference>
<organism evidence="2 3">
    <name type="scientific">Anabas testudineus</name>
    <name type="common">Climbing perch</name>
    <name type="synonym">Anthias testudineus</name>
    <dbReference type="NCBI Taxonomy" id="64144"/>
    <lineage>
        <taxon>Eukaryota</taxon>
        <taxon>Metazoa</taxon>
        <taxon>Chordata</taxon>
        <taxon>Craniata</taxon>
        <taxon>Vertebrata</taxon>
        <taxon>Euteleostomi</taxon>
        <taxon>Actinopterygii</taxon>
        <taxon>Neopterygii</taxon>
        <taxon>Teleostei</taxon>
        <taxon>Neoteleostei</taxon>
        <taxon>Acanthomorphata</taxon>
        <taxon>Anabantaria</taxon>
        <taxon>Anabantiformes</taxon>
        <taxon>Anabantoidei</taxon>
        <taxon>Anabantidae</taxon>
        <taxon>Anabas</taxon>
    </lineage>
</organism>
<dbReference type="Proteomes" id="UP000265040">
    <property type="component" value="Chromosome 18"/>
</dbReference>
<keyword evidence="3" id="KW-1185">Reference proteome</keyword>
<dbReference type="GeneTree" id="ENSGT00940000181924"/>
<sequence length="58" mass="6527">MVSSRGFHTQTHLTWSELIRSLCRCCWHSTPPSCSLHPSALDLGSTPEPDGHRTRCIH</sequence>
<evidence type="ECO:0000313" key="2">
    <source>
        <dbReference type="Ensembl" id="ENSATEP00000010157.2"/>
    </source>
</evidence>
<reference evidence="2" key="3">
    <citation type="submission" date="2025-09" db="UniProtKB">
        <authorList>
            <consortium name="Ensembl"/>
        </authorList>
    </citation>
    <scope>IDENTIFICATION</scope>
</reference>
<name>A0A3Q1HMS8_ANATE</name>
<dbReference type="Ensembl" id="ENSATET00000010335.2">
    <property type="protein sequence ID" value="ENSATEP00000010157.2"/>
    <property type="gene ID" value="ENSATEG00000026660.1"/>
</dbReference>
<proteinExistence type="predicted"/>
<feature type="region of interest" description="Disordered" evidence="1">
    <location>
        <begin position="38"/>
        <end position="58"/>
    </location>
</feature>
<protein>
    <submittedName>
        <fullName evidence="2">Uncharacterized protein</fullName>
    </submittedName>
</protein>
<reference evidence="2" key="1">
    <citation type="submission" date="2021-04" db="EMBL/GenBank/DDBJ databases">
        <authorList>
            <consortium name="Wellcome Sanger Institute Data Sharing"/>
        </authorList>
    </citation>
    <scope>NUCLEOTIDE SEQUENCE [LARGE SCALE GENOMIC DNA]</scope>
</reference>